<accession>A0ABS4TG74</accession>
<proteinExistence type="predicted"/>
<keyword evidence="2" id="KW-1185">Reference proteome</keyword>
<evidence type="ECO:0000313" key="2">
    <source>
        <dbReference type="Proteomes" id="UP001519332"/>
    </source>
</evidence>
<gene>
    <name evidence="1" type="ORF">JOF56_003759</name>
</gene>
<comment type="caution">
    <text evidence="1">The sequence shown here is derived from an EMBL/GenBank/DDBJ whole genome shotgun (WGS) entry which is preliminary data.</text>
</comment>
<reference evidence="1 2" key="1">
    <citation type="submission" date="2021-03" db="EMBL/GenBank/DDBJ databases">
        <title>Sequencing the genomes of 1000 actinobacteria strains.</title>
        <authorList>
            <person name="Klenk H.-P."/>
        </authorList>
    </citation>
    <scope>NUCLEOTIDE SEQUENCE [LARGE SCALE GENOMIC DNA]</scope>
    <source>
        <strain evidence="1 2">DSM 46670</strain>
    </source>
</reference>
<protein>
    <submittedName>
        <fullName evidence="1">Uncharacterized protein</fullName>
    </submittedName>
</protein>
<dbReference type="Proteomes" id="UP001519332">
    <property type="component" value="Unassembled WGS sequence"/>
</dbReference>
<dbReference type="RefSeq" id="WP_209639678.1">
    <property type="nucleotide sequence ID" value="NZ_JAGINW010000001.1"/>
</dbReference>
<evidence type="ECO:0000313" key="1">
    <source>
        <dbReference type="EMBL" id="MBP2323374.1"/>
    </source>
</evidence>
<sequence length="341" mass="39191">MKQLERLVVHVEEAIRFGTAQDEPHLRLGLMMIDSAAELMMYRETDYLLRWGAEYGEWLKRAEESLARGFGDQKHVDELRGKVFSKTQRKKIEREFNAKCDLLVRENILDVAQARVLKKLHEYRNETYHRDELRPATLASATRIYIYLVCTMMTTMPVHSMSYSSPIPPDTLKKYLEPEETGLGAGMDMQALIGRKLLAVSGIDNQMEIGEALAEHVTYRLDEIEAMVEECASVFNDMNNRGWDFLSVLGMIQAPEPDDPFDHVRRTVEDYRNWARPVNKAQFRAWRTAAATLATETDDLMAFAAFADLEDAFEPIEQRVMKLGLDVDRAIQHEIDVARGK</sequence>
<name>A0ABS4TG74_9PSEU</name>
<organism evidence="1 2">
    <name type="scientific">Kibdelosporangium banguiense</name>
    <dbReference type="NCBI Taxonomy" id="1365924"/>
    <lineage>
        <taxon>Bacteria</taxon>
        <taxon>Bacillati</taxon>
        <taxon>Actinomycetota</taxon>
        <taxon>Actinomycetes</taxon>
        <taxon>Pseudonocardiales</taxon>
        <taxon>Pseudonocardiaceae</taxon>
        <taxon>Kibdelosporangium</taxon>
    </lineage>
</organism>
<dbReference type="EMBL" id="JAGINW010000001">
    <property type="protein sequence ID" value="MBP2323374.1"/>
    <property type="molecule type" value="Genomic_DNA"/>
</dbReference>